<dbReference type="PANTHER" id="PTHR22916">
    <property type="entry name" value="GLYCOSYLTRANSFERASE"/>
    <property type="match status" value="1"/>
</dbReference>
<evidence type="ECO:0000259" key="1">
    <source>
        <dbReference type="Pfam" id="PF00535"/>
    </source>
</evidence>
<protein>
    <submittedName>
        <fullName evidence="2">Glycosyltransferase family 2 protein</fullName>
    </submittedName>
</protein>
<accession>A0ABX1QSY6</accession>
<dbReference type="CDD" id="cd00761">
    <property type="entry name" value="Glyco_tranf_GTA_type"/>
    <property type="match status" value="1"/>
</dbReference>
<dbReference type="RefSeq" id="WP_169523911.1">
    <property type="nucleotide sequence ID" value="NZ_JAAMPT010000206.1"/>
</dbReference>
<dbReference type="Pfam" id="PF00535">
    <property type="entry name" value="Glycos_transf_2"/>
    <property type="match status" value="1"/>
</dbReference>
<dbReference type="InterPro" id="IPR001173">
    <property type="entry name" value="Glyco_trans_2-like"/>
</dbReference>
<dbReference type="PANTHER" id="PTHR22916:SF3">
    <property type="entry name" value="UDP-GLCNAC:BETAGAL BETA-1,3-N-ACETYLGLUCOSAMINYLTRANSFERASE-LIKE PROTEIN 1"/>
    <property type="match status" value="1"/>
</dbReference>
<sequence length="315" mass="37327">MKPLVSIIIPTYNRAHLIGETLDSVLAQTYTNWECIIVDDGSTDNTDEVVEAYVEKDSRFRYYHRPHFFNKGVGSCRNYGLELSKGDYINWFDSDDVMDENFIFEKMNIITKQPDADIVFCGYGYFDVNGIQNRVSNISFSGNIINDLIDNKINFSPLPFLIKKSCLKQLRFSEGLSRNEDLDFFFNFFIQRKNIKICHTEKKILFYVRKHQLSVSSHTDIDGRQLISSYLVHEKIMNYFREEKNKLGYMKYVKLLLTDLKSILENKKYLFVIKHVYEANYLTSINKVRLFFYTIFFFFLKKSSYRFKLITVKEL</sequence>
<evidence type="ECO:0000313" key="2">
    <source>
        <dbReference type="EMBL" id="NMH25327.1"/>
    </source>
</evidence>
<gene>
    <name evidence="2" type="ORF">G6042_08605</name>
</gene>
<dbReference type="EMBL" id="JAAMPT010000206">
    <property type="protein sequence ID" value="NMH25327.1"/>
    <property type="molecule type" value="Genomic_DNA"/>
</dbReference>
<dbReference type="InterPro" id="IPR029044">
    <property type="entry name" value="Nucleotide-diphossugar_trans"/>
</dbReference>
<keyword evidence="3" id="KW-1185">Reference proteome</keyword>
<evidence type="ECO:0000313" key="3">
    <source>
        <dbReference type="Proteomes" id="UP000767947"/>
    </source>
</evidence>
<feature type="domain" description="Glycosyltransferase 2-like" evidence="1">
    <location>
        <begin position="6"/>
        <end position="151"/>
    </location>
</feature>
<comment type="caution">
    <text evidence="2">The sequence shown here is derived from an EMBL/GenBank/DDBJ whole genome shotgun (WGS) entry which is preliminary data.</text>
</comment>
<name>A0ABX1QSY6_9FLAO</name>
<proteinExistence type="predicted"/>
<dbReference type="Gene3D" id="3.90.550.10">
    <property type="entry name" value="Spore Coat Polysaccharide Biosynthesis Protein SpsA, Chain A"/>
    <property type="match status" value="1"/>
</dbReference>
<reference evidence="2 3" key="1">
    <citation type="submission" date="2020-02" db="EMBL/GenBank/DDBJ databases">
        <title>Flavobacterium sp. genome.</title>
        <authorList>
            <person name="Jung H.S."/>
            <person name="Baek J.H."/>
            <person name="Jeon C.O."/>
        </authorList>
    </citation>
    <scope>NUCLEOTIDE SEQUENCE [LARGE SCALE GENOMIC DNA]</scope>
    <source>
        <strain evidence="2 3">SE-s27</strain>
    </source>
</reference>
<dbReference type="Proteomes" id="UP000767947">
    <property type="component" value="Unassembled WGS sequence"/>
</dbReference>
<dbReference type="SUPFAM" id="SSF53448">
    <property type="entry name" value="Nucleotide-diphospho-sugar transferases"/>
    <property type="match status" value="1"/>
</dbReference>
<organism evidence="2 3">
    <name type="scientific">Flavobacterium solisilvae</name>
    <dbReference type="NCBI Taxonomy" id="1852019"/>
    <lineage>
        <taxon>Bacteria</taxon>
        <taxon>Pseudomonadati</taxon>
        <taxon>Bacteroidota</taxon>
        <taxon>Flavobacteriia</taxon>
        <taxon>Flavobacteriales</taxon>
        <taxon>Flavobacteriaceae</taxon>
        <taxon>Flavobacterium</taxon>
    </lineage>
</organism>